<dbReference type="PANTHER" id="PTHR21403:SF8">
    <property type="entry name" value="ATP PHOSPHORIBOSYLTRANSFERASE"/>
    <property type="match status" value="1"/>
</dbReference>
<dbReference type="InterPro" id="IPR013820">
    <property type="entry name" value="ATP_PRibTrfase_cat"/>
</dbReference>
<dbReference type="OrthoDB" id="9806435at2"/>
<dbReference type="EMBL" id="QWFX01000013">
    <property type="protein sequence ID" value="RIJ28530.1"/>
    <property type="molecule type" value="Genomic_DNA"/>
</dbReference>
<comment type="function">
    <text evidence="9">Catalyzes the condensation of ATP and 5-phosphoribose 1-diphosphate to form N'-(5'-phosphoribosyl)-ATP (PR-ATP). Has a crucial role in the pathway because the rate of histidine biosynthesis seems to be controlled primarily by regulation of HisG enzymatic activity.</text>
</comment>
<dbReference type="RefSeq" id="WP_119377065.1">
    <property type="nucleotide sequence ID" value="NZ_QWFX01000013.1"/>
</dbReference>
<evidence type="ECO:0000256" key="2">
    <source>
        <dbReference type="ARBA" id="ARBA00004667"/>
    </source>
</evidence>
<evidence type="ECO:0000256" key="4">
    <source>
        <dbReference type="ARBA" id="ARBA00020998"/>
    </source>
</evidence>
<keyword evidence="7 12" id="KW-0808">Transferase</keyword>
<evidence type="ECO:0000256" key="7">
    <source>
        <dbReference type="ARBA" id="ARBA00022679"/>
    </source>
</evidence>
<dbReference type="InterPro" id="IPR018198">
    <property type="entry name" value="ATP_PRibTrfase_CS"/>
</dbReference>
<evidence type="ECO:0000259" key="11">
    <source>
        <dbReference type="Pfam" id="PF01634"/>
    </source>
</evidence>
<dbReference type="AlphaFoldDB" id="A0A399RAP3"/>
<comment type="caution">
    <text evidence="12">The sequence shown here is derived from an EMBL/GenBank/DDBJ whole genome shotgun (WGS) entry which is preliminary data.</text>
</comment>
<keyword evidence="8" id="KW-0368">Histidine biosynthesis</keyword>
<keyword evidence="6 12" id="KW-0328">Glycosyltransferase</keyword>
<sequence length="314" mass="33028">MTRLTIAIPSKGRLKDNAEAWFSKAGFTLKQAGGERGYTAELKGLPEADVLLLSAREIAQGLIDGAFHIGVTGEDLLNDLSADLPRDASVIKQLGFGGADVVVAVPAAWLDVNTMSDLEAAGARFRQRHGRRMKVATKYLRLTRNYFAAKSVGEYRLVESAGATEAAPSSGQAEVIVDITSSGATLKANSLKVLDDGVILKSQAALTGSLKADWSQEALGALEKLLSSVEAVESADATRMLVAANPISDSVIKAEGMTPVSATSVLSPSYAAVKNARAIAESGAGPVTILRTDFIFDQETPSFKKFVTNLKSVA</sequence>
<evidence type="ECO:0000256" key="9">
    <source>
        <dbReference type="ARBA" id="ARBA00024861"/>
    </source>
</evidence>
<dbReference type="NCBIfam" id="TIGR00070">
    <property type="entry name" value="hisG"/>
    <property type="match status" value="1"/>
</dbReference>
<dbReference type="GO" id="GO:0003879">
    <property type="term" value="F:ATP phosphoribosyltransferase activity"/>
    <property type="evidence" value="ECO:0007669"/>
    <property type="project" value="UniProtKB-UniRule"/>
</dbReference>
<dbReference type="UniPathway" id="UPA00031">
    <property type="reaction ID" value="UER00006"/>
</dbReference>
<keyword evidence="13" id="KW-1185">Reference proteome</keyword>
<dbReference type="EC" id="2.4.2.17" evidence="3 10"/>
<evidence type="ECO:0000256" key="6">
    <source>
        <dbReference type="ARBA" id="ARBA00022676"/>
    </source>
</evidence>
<dbReference type="GO" id="GO:0000105">
    <property type="term" value="P:L-histidine biosynthetic process"/>
    <property type="evidence" value="ECO:0007669"/>
    <property type="project" value="UniProtKB-UniRule"/>
</dbReference>
<comment type="pathway">
    <text evidence="2">Amino-acid biosynthesis; L-histidine biosynthesis; L-histidine from 5-phospho-alpha-D-ribose 1-diphosphate: step 1/9.</text>
</comment>
<dbReference type="PROSITE" id="PS01316">
    <property type="entry name" value="ATP_P_PHORIBOSYLTR"/>
    <property type="match status" value="1"/>
</dbReference>
<dbReference type="GO" id="GO:0005737">
    <property type="term" value="C:cytoplasm"/>
    <property type="evidence" value="ECO:0007669"/>
    <property type="project" value="InterPro"/>
</dbReference>
<evidence type="ECO:0000313" key="12">
    <source>
        <dbReference type="EMBL" id="RIJ28530.1"/>
    </source>
</evidence>
<proteinExistence type="predicted"/>
<keyword evidence="5" id="KW-0028">Amino-acid biosynthesis</keyword>
<evidence type="ECO:0000313" key="13">
    <source>
        <dbReference type="Proteomes" id="UP000266385"/>
    </source>
</evidence>
<reference evidence="12 13" key="1">
    <citation type="submission" date="2018-08" db="EMBL/GenBank/DDBJ databases">
        <title>Henriciella mobilis sp. nov., isolated from seawater.</title>
        <authorList>
            <person name="Cheng H."/>
            <person name="Wu Y.-H."/>
            <person name="Xu X.-W."/>
            <person name="Guo L.-L."/>
        </authorList>
    </citation>
    <scope>NUCLEOTIDE SEQUENCE [LARGE SCALE GENOMIC DNA]</scope>
    <source>
        <strain evidence="12 13">JN25</strain>
    </source>
</reference>
<dbReference type="Gene3D" id="3.40.190.10">
    <property type="entry name" value="Periplasmic binding protein-like II"/>
    <property type="match status" value="2"/>
</dbReference>
<dbReference type="PANTHER" id="PTHR21403">
    <property type="entry name" value="ATP PHOSPHORIBOSYLTRANSFERASE ATP-PRTASE"/>
    <property type="match status" value="1"/>
</dbReference>
<protein>
    <recommendedName>
        <fullName evidence="4 10">ATP phosphoribosyltransferase</fullName>
        <ecNumber evidence="3 10">2.4.2.17</ecNumber>
    </recommendedName>
</protein>
<evidence type="ECO:0000256" key="10">
    <source>
        <dbReference type="NCBIfam" id="TIGR00070"/>
    </source>
</evidence>
<evidence type="ECO:0000256" key="3">
    <source>
        <dbReference type="ARBA" id="ARBA00011946"/>
    </source>
</evidence>
<evidence type="ECO:0000256" key="5">
    <source>
        <dbReference type="ARBA" id="ARBA00022605"/>
    </source>
</evidence>
<organism evidence="12 13">
    <name type="scientific">Henriciella mobilis</name>
    <dbReference type="NCBI Taxonomy" id="2305467"/>
    <lineage>
        <taxon>Bacteria</taxon>
        <taxon>Pseudomonadati</taxon>
        <taxon>Pseudomonadota</taxon>
        <taxon>Alphaproteobacteria</taxon>
        <taxon>Hyphomonadales</taxon>
        <taxon>Hyphomonadaceae</taxon>
        <taxon>Henriciella</taxon>
    </lineage>
</organism>
<accession>A0A399RAP3</accession>
<dbReference type="Pfam" id="PF01634">
    <property type="entry name" value="HisG"/>
    <property type="match status" value="1"/>
</dbReference>
<name>A0A399RAP3_9PROT</name>
<dbReference type="Proteomes" id="UP000266385">
    <property type="component" value="Unassembled WGS sequence"/>
</dbReference>
<dbReference type="SUPFAM" id="SSF53850">
    <property type="entry name" value="Periplasmic binding protein-like II"/>
    <property type="match status" value="1"/>
</dbReference>
<dbReference type="InterPro" id="IPR001348">
    <property type="entry name" value="ATP_PRibTrfase_HisG"/>
</dbReference>
<gene>
    <name evidence="12" type="ORF">D1223_14220</name>
</gene>
<comment type="catalytic activity">
    <reaction evidence="1">
        <text>1-(5-phospho-beta-D-ribosyl)-ATP + diphosphate = 5-phospho-alpha-D-ribose 1-diphosphate + ATP</text>
        <dbReference type="Rhea" id="RHEA:18473"/>
        <dbReference type="ChEBI" id="CHEBI:30616"/>
        <dbReference type="ChEBI" id="CHEBI:33019"/>
        <dbReference type="ChEBI" id="CHEBI:58017"/>
        <dbReference type="ChEBI" id="CHEBI:73183"/>
        <dbReference type="EC" id="2.4.2.17"/>
    </reaction>
</comment>
<evidence type="ECO:0000256" key="1">
    <source>
        <dbReference type="ARBA" id="ARBA00000915"/>
    </source>
</evidence>
<feature type="domain" description="ATP phosphoribosyltransferase catalytic" evidence="11">
    <location>
        <begin position="55"/>
        <end position="226"/>
    </location>
</feature>
<evidence type="ECO:0000256" key="8">
    <source>
        <dbReference type="ARBA" id="ARBA00023102"/>
    </source>
</evidence>